<feature type="signal peptide" evidence="3">
    <location>
        <begin position="1"/>
        <end position="23"/>
    </location>
</feature>
<proteinExistence type="predicted"/>
<comment type="subcellular location">
    <subcellularLocation>
        <location evidence="1">Endoplasmic reticulum lumen</location>
    </subcellularLocation>
</comment>
<comment type="function">
    <text evidence="2">Protein O-glucosyltransferase. Catalyzes the reaction that attaches glucose through an O-glycosidic linkage to a conserved serine residue found in the consensus sequence C-X-S-X-[PA]-C in epidermal growth factor-like repeats. Regulates Notch signaling by glucosylating Notch in the ER, glucosylation is required for the correct folding and cleavage of Notch.</text>
</comment>
<protein>
    <submittedName>
        <fullName evidence="5">KDEL motif-containing protein 1</fullName>
    </submittedName>
</protein>
<evidence type="ECO:0000313" key="6">
    <source>
        <dbReference type="EMBL" id="JAP98374.1"/>
    </source>
</evidence>
<evidence type="ECO:0000313" key="8">
    <source>
        <dbReference type="EMBL" id="JAQ18273.1"/>
    </source>
</evidence>
<dbReference type="SMART" id="SM00672">
    <property type="entry name" value="CAP10"/>
    <property type="match status" value="1"/>
</dbReference>
<reference evidence="5" key="1">
    <citation type="journal article" date="2014" name="PLoS ONE">
        <title>Transcriptome-Based Identification of ABC Transporters in the Western Tarnished Plant Bug Lygus hesperus.</title>
        <authorList>
            <person name="Hull J.J."/>
            <person name="Chaney K."/>
            <person name="Geib S.M."/>
            <person name="Fabrick J.A."/>
            <person name="Brent C.S."/>
            <person name="Walsh D."/>
            <person name="Lavine L.C."/>
        </authorList>
    </citation>
    <scope>NUCLEOTIDE SEQUENCE</scope>
</reference>
<feature type="chain" id="PRO_5007389811" evidence="3">
    <location>
        <begin position="24"/>
        <end position="502"/>
    </location>
</feature>
<dbReference type="AlphaFoldDB" id="A0A0A9XF34"/>
<dbReference type="EMBL" id="GDHC01020254">
    <property type="protein sequence ID" value="JAP98374.1"/>
    <property type="molecule type" value="Transcribed_RNA"/>
</dbReference>
<sequence>MVEFELLSVFVSGLLIFSRSVRSTGVIRDEIVVKGPGLSPDKIVMPARYFFIYFRGENYSGNETVETEDVKVVINGRTKADLPCRLWSHVLNRKDSSVIVRYKLVGDPCYNVIINIAYKLAVIPGYPIYIKGPVYPDECKCPEDDIDVWLQDYGCDPNDKQIKADLGRFQDVDVNSFYDRAVQRFNNSYSASVCHYVVKSNEVYRNCYGHHVGFKVFMDKILLSLTRKVVLPDLEFFSNLGDWPLMKLNRPDLFPMFSWCGSKETADIVMPSYDITDSTLECMGTVSLDMLSVQGNIEKTWDEKEDKLFWRGRDSNEARLKLIDISREHPDLFNASLTNFFFFKDREDIYGPKVKHISFFKFFDYKYQLNLDGTVAAFRFPYLLVGDSVVLKQQSDYYEHFYHRVSPWVHYIPVKSDLSDLVEKVLWAKDNEEMAKTISKNARKFARNNLLPQHIFCYHVTLFNEWSRLLKSKVVIREDMEHVEGEAKGKKCDCNKLKRDEL</sequence>
<dbReference type="GO" id="GO:0046527">
    <property type="term" value="F:glucosyltransferase activity"/>
    <property type="evidence" value="ECO:0007669"/>
    <property type="project" value="TreeGrafter"/>
</dbReference>
<dbReference type="InterPro" id="IPR051091">
    <property type="entry name" value="O-Glucosyltr/Glycosyltrsf_90"/>
</dbReference>
<dbReference type="EMBL" id="GDHC01000356">
    <property type="protein sequence ID" value="JAQ18273.1"/>
    <property type="molecule type" value="Transcribed_RNA"/>
</dbReference>
<dbReference type="InterPro" id="IPR013783">
    <property type="entry name" value="Ig-like_fold"/>
</dbReference>
<reference evidence="6" key="3">
    <citation type="journal article" date="2016" name="Gigascience">
        <title>De novo construction of an expanded transcriptome assembly for the western tarnished plant bug, Lygus hesperus.</title>
        <authorList>
            <person name="Tassone E.E."/>
            <person name="Geib S.M."/>
            <person name="Hall B."/>
            <person name="Fabrick J.A."/>
            <person name="Brent C.S."/>
            <person name="Hull J.J."/>
        </authorList>
    </citation>
    <scope>NUCLEOTIDE SEQUENCE</scope>
</reference>
<dbReference type="Pfam" id="PF05686">
    <property type="entry name" value="Glyco_transf_90"/>
    <property type="match status" value="1"/>
</dbReference>
<gene>
    <name evidence="5" type="primary">KDELC1</name>
    <name evidence="6" type="synonym">KDELC1_0</name>
    <name evidence="7" type="synonym">KDELC1_1</name>
    <name evidence="8" type="synonym">KDELC1_3</name>
    <name evidence="5" type="ORF">CM83_34150</name>
    <name evidence="6" type="ORF">g.75189</name>
    <name evidence="8" type="ORF">g.75198</name>
    <name evidence="7" type="ORF">g.75202</name>
</gene>
<feature type="domain" description="Glycosyl transferase CAP10" evidence="4">
    <location>
        <begin position="230"/>
        <end position="473"/>
    </location>
</feature>
<evidence type="ECO:0000313" key="7">
    <source>
        <dbReference type="EMBL" id="JAQ01714.1"/>
    </source>
</evidence>
<accession>A0A0A9XF34</accession>
<keyword evidence="3" id="KW-0732">Signal</keyword>
<dbReference type="EMBL" id="GDHC01016915">
    <property type="protein sequence ID" value="JAQ01714.1"/>
    <property type="molecule type" value="Transcribed_RNA"/>
</dbReference>
<dbReference type="EMBL" id="GBHO01026181">
    <property type="protein sequence ID" value="JAG17423.1"/>
    <property type="molecule type" value="Transcribed_RNA"/>
</dbReference>
<dbReference type="Gene3D" id="2.60.40.10">
    <property type="entry name" value="Immunoglobulins"/>
    <property type="match status" value="1"/>
</dbReference>
<dbReference type="PANTHER" id="PTHR12203:SF122">
    <property type="entry name" value="GLYCOSYL TRANSFERASE CAP10 DOMAIN-CONTAINING PROTEIN"/>
    <property type="match status" value="1"/>
</dbReference>
<reference evidence="5" key="2">
    <citation type="submission" date="2014-07" db="EMBL/GenBank/DDBJ databases">
        <authorList>
            <person name="Hull J."/>
        </authorList>
    </citation>
    <scope>NUCLEOTIDE SEQUENCE</scope>
</reference>
<evidence type="ECO:0000259" key="4">
    <source>
        <dbReference type="SMART" id="SM00672"/>
    </source>
</evidence>
<evidence type="ECO:0000256" key="1">
    <source>
        <dbReference type="ARBA" id="ARBA00004319"/>
    </source>
</evidence>
<name>A0A0A9XF34_LYGHE</name>
<dbReference type="GO" id="GO:0005788">
    <property type="term" value="C:endoplasmic reticulum lumen"/>
    <property type="evidence" value="ECO:0007669"/>
    <property type="project" value="UniProtKB-SubCell"/>
</dbReference>
<evidence type="ECO:0000256" key="2">
    <source>
        <dbReference type="ARBA" id="ARBA00045690"/>
    </source>
</evidence>
<evidence type="ECO:0000313" key="5">
    <source>
        <dbReference type="EMBL" id="JAG17423.1"/>
    </source>
</evidence>
<dbReference type="PANTHER" id="PTHR12203">
    <property type="entry name" value="KDEL LYS-ASP-GLU-LEU CONTAINING - RELATED"/>
    <property type="match status" value="1"/>
</dbReference>
<dbReference type="InterPro" id="IPR006598">
    <property type="entry name" value="CAP10"/>
</dbReference>
<organism evidence="5">
    <name type="scientific">Lygus hesperus</name>
    <name type="common">Western plant bug</name>
    <dbReference type="NCBI Taxonomy" id="30085"/>
    <lineage>
        <taxon>Eukaryota</taxon>
        <taxon>Metazoa</taxon>
        <taxon>Ecdysozoa</taxon>
        <taxon>Arthropoda</taxon>
        <taxon>Hexapoda</taxon>
        <taxon>Insecta</taxon>
        <taxon>Pterygota</taxon>
        <taxon>Neoptera</taxon>
        <taxon>Paraneoptera</taxon>
        <taxon>Hemiptera</taxon>
        <taxon>Heteroptera</taxon>
        <taxon>Panheteroptera</taxon>
        <taxon>Cimicomorpha</taxon>
        <taxon>Miridae</taxon>
        <taxon>Mirini</taxon>
        <taxon>Lygus</taxon>
    </lineage>
</organism>
<evidence type="ECO:0000256" key="3">
    <source>
        <dbReference type="SAM" id="SignalP"/>
    </source>
</evidence>